<dbReference type="Gene3D" id="1.10.8.520">
    <property type="entry name" value="ExsD N-terminal domain-like"/>
    <property type="match status" value="1"/>
</dbReference>
<name>A0A6G6SW75_9GAMM</name>
<dbReference type="Gene3D" id="1.20.1270.190">
    <property type="match status" value="1"/>
</dbReference>
<dbReference type="InterPro" id="IPR043101">
    <property type="entry name" value="ExsD_dom1"/>
</dbReference>
<dbReference type="Proteomes" id="UP000612266">
    <property type="component" value="Unassembled WGS sequence"/>
</dbReference>
<proteinExistence type="predicted"/>
<reference evidence="1" key="1">
    <citation type="submission" date="2020-11" db="EMBL/GenBank/DDBJ databases">
        <title>Enhanced detection system for hospital associated transmission using whole genome sequencing surveillance.</title>
        <authorList>
            <person name="Harrison L.H."/>
            <person name="Van Tyne D."/>
            <person name="Marsh J.W."/>
            <person name="Griffith M.P."/>
            <person name="Snyder D.J."/>
            <person name="Cooper V.S."/>
            <person name="Mustapha M."/>
        </authorList>
    </citation>
    <scope>NUCLEOTIDE SEQUENCE</scope>
    <source>
        <strain evidence="1">PR00070</strain>
    </source>
</reference>
<evidence type="ECO:0000313" key="1">
    <source>
        <dbReference type="EMBL" id="MBG2913740.1"/>
    </source>
</evidence>
<dbReference type="AlphaFoldDB" id="A0A6G6SW75"/>
<gene>
    <name evidence="1" type="ORF">I4901_05110</name>
</gene>
<dbReference type="InterPro" id="IPR043102">
    <property type="entry name" value="ExsD_dom2"/>
</dbReference>
<protein>
    <submittedName>
        <fullName evidence="1">T3SS regulon anti-activator ExsD family protein</fullName>
    </submittedName>
</protein>
<accession>A0A6G6SW75</accession>
<sequence length="297" mass="35213">MSELYIVIKENTYSTKVHYYDYLALLKKIMAPNNEETVDNLFDLQFSFHSNENIVTAYDVNEQQIKILSRVLCRESLDSLLQSTWFLRKKYCFVVISKEEVRDVIGFAHTFHAEQPHSTITPADWDKSLRATVNINEHMRLIQAVIKPLFIWWAQHITPQLFTLYETKRELELQIKQCENIKSFEEKQLSNKSDPFLSLDDINIKLNADKVRLIVINNLLQKDIQLLLDNWKSEPIFNVEINNTLDYIQKTTPSSELIKPLWEILNSIPEHPENCQKLKNWLLERELCLKNDEFLWQ</sequence>
<organism evidence="1 2">
    <name type="scientific">Proteus terrae subsp. cibarius</name>
    <dbReference type="NCBI Taxonomy" id="626774"/>
    <lineage>
        <taxon>Bacteria</taxon>
        <taxon>Pseudomonadati</taxon>
        <taxon>Pseudomonadota</taxon>
        <taxon>Gammaproteobacteria</taxon>
        <taxon>Enterobacterales</taxon>
        <taxon>Morganellaceae</taxon>
        <taxon>Proteus</taxon>
    </lineage>
</organism>
<dbReference type="EMBL" id="JADSJR010000005">
    <property type="protein sequence ID" value="MBG2913740.1"/>
    <property type="molecule type" value="Genomic_DNA"/>
</dbReference>
<comment type="caution">
    <text evidence="1">The sequence shown here is derived from an EMBL/GenBank/DDBJ whole genome shotgun (WGS) entry which is preliminary data.</text>
</comment>
<evidence type="ECO:0000313" key="2">
    <source>
        <dbReference type="Proteomes" id="UP000612266"/>
    </source>
</evidence>